<reference evidence="2 3" key="1">
    <citation type="submission" date="2021-08" db="EMBL/GenBank/DDBJ databases">
        <authorList>
            <person name="Peeters C."/>
        </authorList>
    </citation>
    <scope>NUCLEOTIDE SEQUENCE [LARGE SCALE GENOMIC DNA]</scope>
    <source>
        <strain evidence="2 3">LMG 21510</strain>
    </source>
</reference>
<keyword evidence="3" id="KW-1185">Reference proteome</keyword>
<dbReference type="EMBL" id="CAJZAH010000002">
    <property type="protein sequence ID" value="CAG9172426.1"/>
    <property type="molecule type" value="Genomic_DNA"/>
</dbReference>
<accession>A0ABN7YJA7</accession>
<proteinExistence type="predicted"/>
<sequence length="103" mass="10711">MAGKPGRSGGARPGAGRPPKEPDILAIAATYDDPLKFLKAVMNDVSTDAKMRVDAAKAMLPYTHQKLGEGGKKDQRQEAAKQVASRFAAAAPPKLVAAGGKKV</sequence>
<evidence type="ECO:0000256" key="1">
    <source>
        <dbReference type="SAM" id="MobiDB-lite"/>
    </source>
</evidence>
<evidence type="ECO:0000313" key="2">
    <source>
        <dbReference type="EMBL" id="CAG9172426.1"/>
    </source>
</evidence>
<organism evidence="2 3">
    <name type="scientific">Cupriavidus respiraculi</name>
    <dbReference type="NCBI Taxonomy" id="195930"/>
    <lineage>
        <taxon>Bacteria</taxon>
        <taxon>Pseudomonadati</taxon>
        <taxon>Pseudomonadota</taxon>
        <taxon>Betaproteobacteria</taxon>
        <taxon>Burkholderiales</taxon>
        <taxon>Burkholderiaceae</taxon>
        <taxon>Cupriavidus</taxon>
    </lineage>
</organism>
<name>A0ABN7YJA7_9BURK</name>
<comment type="caution">
    <text evidence="2">The sequence shown here is derived from an EMBL/GenBank/DDBJ whole genome shotgun (WGS) entry which is preliminary data.</text>
</comment>
<feature type="region of interest" description="Disordered" evidence="1">
    <location>
        <begin position="1"/>
        <end position="21"/>
    </location>
</feature>
<protein>
    <submittedName>
        <fullName evidence="2">Uncharacterized protein</fullName>
    </submittedName>
</protein>
<evidence type="ECO:0000313" key="3">
    <source>
        <dbReference type="Proteomes" id="UP000721236"/>
    </source>
</evidence>
<gene>
    <name evidence="2" type="ORF">LMG21510_01970</name>
</gene>
<dbReference type="RefSeq" id="WP_224041431.1">
    <property type="nucleotide sequence ID" value="NZ_CAJZAH010000002.1"/>
</dbReference>
<dbReference type="Proteomes" id="UP000721236">
    <property type="component" value="Unassembled WGS sequence"/>
</dbReference>
<feature type="compositionally biased region" description="Gly residues" evidence="1">
    <location>
        <begin position="1"/>
        <end position="13"/>
    </location>
</feature>